<name>A0A9E8N8B2_9BACT</name>
<evidence type="ECO:0000259" key="1">
    <source>
        <dbReference type="Pfam" id="PF12867"/>
    </source>
</evidence>
<dbReference type="SUPFAM" id="SSF109854">
    <property type="entry name" value="DinB/YfiT-like putative metalloenzymes"/>
    <property type="match status" value="1"/>
</dbReference>
<dbReference type="RefSeq" id="WP_244820876.1">
    <property type="nucleotide sequence ID" value="NZ_CP112998.1"/>
</dbReference>
<accession>A0A9E8N8B2</accession>
<dbReference type="Gene3D" id="1.20.120.450">
    <property type="entry name" value="dinb family like domain"/>
    <property type="match status" value="1"/>
</dbReference>
<dbReference type="Pfam" id="PF12867">
    <property type="entry name" value="DinB_2"/>
    <property type="match status" value="1"/>
</dbReference>
<keyword evidence="3" id="KW-1185">Reference proteome</keyword>
<dbReference type="NCBIfam" id="NF009807">
    <property type="entry name" value="PRK13291.1"/>
    <property type="match status" value="1"/>
</dbReference>
<reference evidence="2" key="1">
    <citation type="submission" date="2022-11" db="EMBL/GenBank/DDBJ databases">
        <title>Dyadobacter pollutisoli sp. nov., isolated from plastic dumped soil.</title>
        <authorList>
            <person name="Kim J.M."/>
            <person name="Kim K.R."/>
            <person name="Lee J.K."/>
            <person name="Hao L."/>
            <person name="Jeon C.O."/>
        </authorList>
    </citation>
    <scope>NUCLEOTIDE SEQUENCE</scope>
    <source>
        <strain evidence="2">U1</strain>
    </source>
</reference>
<dbReference type="KEGG" id="dpf:ON006_18610"/>
<keyword evidence="2" id="KW-0378">Hydrolase</keyword>
<dbReference type="InterPro" id="IPR024775">
    <property type="entry name" value="DinB-like"/>
</dbReference>
<evidence type="ECO:0000313" key="3">
    <source>
        <dbReference type="Proteomes" id="UP001164653"/>
    </source>
</evidence>
<protein>
    <submittedName>
        <fullName evidence="2">Metal-dependent hydrolase</fullName>
    </submittedName>
</protein>
<dbReference type="Proteomes" id="UP001164653">
    <property type="component" value="Chromosome"/>
</dbReference>
<sequence>MDSDQLRYPIGKFQAQDSYTPTEVKSNIQIISALPSKFINLLGAWDDDKLNTPYRPDGWTVRQLVHHVADSHINAYTRCRLAMTEDNPTIKPYEEQLWAELPDAKMAQVELSIQLLRYVHLRWVLLLNSMDENDLARTYVHPATGRVTRLDEVIASYAWHSEHHYQHAYRLAARNNWQS</sequence>
<dbReference type="GO" id="GO:0016787">
    <property type="term" value="F:hydrolase activity"/>
    <property type="evidence" value="ECO:0007669"/>
    <property type="project" value="UniProtKB-KW"/>
</dbReference>
<organism evidence="2 3">
    <name type="scientific">Dyadobacter pollutisoli</name>
    <dbReference type="NCBI Taxonomy" id="2910158"/>
    <lineage>
        <taxon>Bacteria</taxon>
        <taxon>Pseudomonadati</taxon>
        <taxon>Bacteroidota</taxon>
        <taxon>Cytophagia</taxon>
        <taxon>Cytophagales</taxon>
        <taxon>Spirosomataceae</taxon>
        <taxon>Dyadobacter</taxon>
    </lineage>
</organism>
<dbReference type="InterPro" id="IPR034660">
    <property type="entry name" value="DinB/YfiT-like"/>
</dbReference>
<proteinExistence type="predicted"/>
<evidence type="ECO:0000313" key="2">
    <source>
        <dbReference type="EMBL" id="WAC09762.1"/>
    </source>
</evidence>
<feature type="domain" description="DinB-like" evidence="1">
    <location>
        <begin position="35"/>
        <end position="167"/>
    </location>
</feature>
<dbReference type="AlphaFoldDB" id="A0A9E8N8B2"/>
<dbReference type="EMBL" id="CP112998">
    <property type="protein sequence ID" value="WAC09762.1"/>
    <property type="molecule type" value="Genomic_DNA"/>
</dbReference>
<gene>
    <name evidence="2" type="ORF">ON006_18610</name>
</gene>